<evidence type="ECO:0000256" key="10">
    <source>
        <dbReference type="ARBA" id="ARBA00023170"/>
    </source>
</evidence>
<dbReference type="FunFam" id="1.10.510.10:FF:000420">
    <property type="entry name" value="Guanylate cyclase"/>
    <property type="match status" value="1"/>
</dbReference>
<keyword evidence="5" id="KW-0732">Signal</keyword>
<dbReference type="Gene3D" id="3.40.50.2300">
    <property type="match status" value="2"/>
</dbReference>
<dbReference type="SMART" id="SM00044">
    <property type="entry name" value="CYCc"/>
    <property type="match status" value="1"/>
</dbReference>
<dbReference type="GO" id="GO:0005525">
    <property type="term" value="F:GTP binding"/>
    <property type="evidence" value="ECO:0007669"/>
    <property type="project" value="UniProtKB-KW"/>
</dbReference>
<evidence type="ECO:0000256" key="3">
    <source>
        <dbReference type="ARBA" id="ARBA00012202"/>
    </source>
</evidence>
<dbReference type="InterPro" id="IPR000719">
    <property type="entry name" value="Prot_kinase_dom"/>
</dbReference>
<dbReference type="InterPro" id="IPR001245">
    <property type="entry name" value="Ser-Thr/Tyr_kinase_cat_dom"/>
</dbReference>
<keyword evidence="7" id="KW-1133">Transmembrane helix</keyword>
<evidence type="ECO:0000256" key="12">
    <source>
        <dbReference type="ARBA" id="ARBA00023239"/>
    </source>
</evidence>
<evidence type="ECO:0000256" key="7">
    <source>
        <dbReference type="ARBA" id="ARBA00022989"/>
    </source>
</evidence>
<dbReference type="SUPFAM" id="SSF56112">
    <property type="entry name" value="Protein kinase-like (PK-like)"/>
    <property type="match status" value="1"/>
</dbReference>
<dbReference type="InterPro" id="IPR001054">
    <property type="entry name" value="A/G_cyclase"/>
</dbReference>
<dbReference type="PROSITE" id="PS50125">
    <property type="entry name" value="GUANYLATE_CYCLASE_2"/>
    <property type="match status" value="1"/>
</dbReference>
<dbReference type="PANTHER" id="PTHR11920">
    <property type="entry name" value="GUANYLYL CYCLASE"/>
    <property type="match status" value="1"/>
</dbReference>
<evidence type="ECO:0000256" key="1">
    <source>
        <dbReference type="ARBA" id="ARBA00001436"/>
    </source>
</evidence>
<organism evidence="18 19">
    <name type="scientific">Daphnia pulex</name>
    <name type="common">Water flea</name>
    <dbReference type="NCBI Taxonomy" id="6669"/>
    <lineage>
        <taxon>Eukaryota</taxon>
        <taxon>Metazoa</taxon>
        <taxon>Ecdysozoa</taxon>
        <taxon>Arthropoda</taxon>
        <taxon>Crustacea</taxon>
        <taxon>Branchiopoda</taxon>
        <taxon>Diplostraca</taxon>
        <taxon>Cladocera</taxon>
        <taxon>Anomopoda</taxon>
        <taxon>Daphniidae</taxon>
        <taxon>Daphnia</taxon>
    </lineage>
</organism>
<keyword evidence="4" id="KW-0812">Transmembrane</keyword>
<evidence type="ECO:0000256" key="2">
    <source>
        <dbReference type="ARBA" id="ARBA00004479"/>
    </source>
</evidence>
<evidence type="ECO:0000313" key="19">
    <source>
        <dbReference type="Proteomes" id="UP000000305"/>
    </source>
</evidence>
<gene>
    <name evidence="18" type="ORF">DAPPUDRAFT_62171</name>
</gene>
<keyword evidence="19" id="KW-1185">Reference proteome</keyword>
<comment type="catalytic activity">
    <reaction evidence="1 15">
        <text>GTP = 3',5'-cyclic GMP + diphosphate</text>
        <dbReference type="Rhea" id="RHEA:13665"/>
        <dbReference type="ChEBI" id="CHEBI:33019"/>
        <dbReference type="ChEBI" id="CHEBI:37565"/>
        <dbReference type="ChEBI" id="CHEBI:57746"/>
        <dbReference type="EC" id="4.6.1.2"/>
    </reaction>
</comment>
<dbReference type="InParanoid" id="E9HFG1"/>
<evidence type="ECO:0000259" key="16">
    <source>
        <dbReference type="PROSITE" id="PS50011"/>
    </source>
</evidence>
<dbReference type="eggNOG" id="KOG1023">
    <property type="taxonomic scope" value="Eukaryota"/>
</dbReference>
<keyword evidence="6" id="KW-0547">Nucleotide-binding</keyword>
<dbReference type="Pfam" id="PF00211">
    <property type="entry name" value="Guanylate_cyc"/>
    <property type="match status" value="1"/>
</dbReference>
<accession>E9HFG1</accession>
<dbReference type="GO" id="GO:0004383">
    <property type="term" value="F:guanylate cyclase activity"/>
    <property type="evidence" value="ECO:0000318"/>
    <property type="project" value="GO_Central"/>
</dbReference>
<dbReference type="FunFam" id="3.40.50.2300:FF:000498">
    <property type="entry name" value="Guanylate cyclase"/>
    <property type="match status" value="1"/>
</dbReference>
<dbReference type="CDD" id="cd06370">
    <property type="entry name" value="PBP1_SAP_GC-like"/>
    <property type="match status" value="1"/>
</dbReference>
<keyword evidence="10" id="KW-0675">Receptor</keyword>
<evidence type="ECO:0000256" key="11">
    <source>
        <dbReference type="ARBA" id="ARBA00023180"/>
    </source>
</evidence>
<dbReference type="Gene3D" id="3.30.70.1230">
    <property type="entry name" value="Nucleotide cyclase"/>
    <property type="match status" value="1"/>
</dbReference>
<dbReference type="InterPro" id="IPR018297">
    <property type="entry name" value="A/G_cyclase_CS"/>
</dbReference>
<evidence type="ECO:0000256" key="14">
    <source>
        <dbReference type="RuleBase" id="RU000405"/>
    </source>
</evidence>
<dbReference type="InterPro" id="IPR011009">
    <property type="entry name" value="Kinase-like_dom_sf"/>
</dbReference>
<dbReference type="EMBL" id="GL732635">
    <property type="protein sequence ID" value="EFX69540.1"/>
    <property type="molecule type" value="Genomic_DNA"/>
</dbReference>
<dbReference type="SUPFAM" id="SSF55073">
    <property type="entry name" value="Nucleotide cyclase"/>
    <property type="match status" value="1"/>
</dbReference>
<dbReference type="SUPFAM" id="SSF53822">
    <property type="entry name" value="Periplasmic binding protein-like I"/>
    <property type="match status" value="1"/>
</dbReference>
<dbReference type="GO" id="GO:0035556">
    <property type="term" value="P:intracellular signal transduction"/>
    <property type="evidence" value="ECO:0007669"/>
    <property type="project" value="InterPro"/>
</dbReference>
<dbReference type="GO" id="GO:0005524">
    <property type="term" value="F:ATP binding"/>
    <property type="evidence" value="ECO:0007669"/>
    <property type="project" value="InterPro"/>
</dbReference>
<evidence type="ECO:0000256" key="6">
    <source>
        <dbReference type="ARBA" id="ARBA00022741"/>
    </source>
</evidence>
<evidence type="ECO:0000313" key="18">
    <source>
        <dbReference type="EMBL" id="EFX69540.1"/>
    </source>
</evidence>
<keyword evidence="9" id="KW-0472">Membrane</keyword>
<dbReference type="Proteomes" id="UP000000305">
    <property type="component" value="Unassembled WGS sequence"/>
</dbReference>
<dbReference type="GO" id="GO:0007168">
    <property type="term" value="P:receptor guanylyl cyclase signaling pathway"/>
    <property type="evidence" value="ECO:0000318"/>
    <property type="project" value="GO_Central"/>
</dbReference>
<dbReference type="GO" id="GO:0004672">
    <property type="term" value="F:protein kinase activity"/>
    <property type="evidence" value="ECO:0007669"/>
    <property type="project" value="InterPro"/>
</dbReference>
<dbReference type="Pfam" id="PF01094">
    <property type="entry name" value="ANF_receptor"/>
    <property type="match status" value="1"/>
</dbReference>
<proteinExistence type="inferred from homology"/>
<feature type="domain" description="Protein kinase" evidence="16">
    <location>
        <begin position="488"/>
        <end position="780"/>
    </location>
</feature>
<keyword evidence="12 14" id="KW-0456">Lyase</keyword>
<dbReference type="PANTHER" id="PTHR11920:SF501">
    <property type="entry name" value="GUANYLATE CYCLASE 32E"/>
    <property type="match status" value="1"/>
</dbReference>
<dbReference type="FunFam" id="3.30.70.1230:FF:000004">
    <property type="entry name" value="Guanylate cyclase"/>
    <property type="match status" value="1"/>
</dbReference>
<dbReference type="EC" id="4.6.1.2" evidence="3 15"/>
<evidence type="ECO:0000256" key="5">
    <source>
        <dbReference type="ARBA" id="ARBA00022729"/>
    </source>
</evidence>
<feature type="domain" description="Guanylate cyclase" evidence="17">
    <location>
        <begin position="839"/>
        <end position="969"/>
    </location>
</feature>
<sequence>MTLGAIPLAVEEVNNDPNLLPGRKLQFVVADIGNPIGNDGLTALAIRRMTEMRDNNSTVAFIGPDGQYCADEALVAAAWNLPMITHKCSETKLSEMPQTYFTFARTMPPSSKISKSVLALLGHFGWNKIIIIVGRRSEWIQIQDAIQNSAREKNIDVTDVIYLDDYAPAQVTTINKIARNSYQQTRIYLFIGQHVALVHFVKALYRIKELQSGDYMVISIDDFILDAEGSNAHKYTSAPDPYLSAMKEDDAIQAFRSVLKVTESYPRNPDFKSVHIPNMISDDVVVPIHAYHAYDSVTIYAQALTESLADGYDPRNGTSVMERIRNRRYRSVLGFDVFIDSNGDAEGNYTVLSMLPFRENNFKSDEGTQHTYVMQPVGHFQRNISGIRSPNDSLVFLYLNSSRPVDWIGSGPPVPESPCGFMSEKCFRVATPDWRSFIICTLSGVVLIVTIGFASRHYCYEYKLACLLWKVDIREFIITNSKDIINDCPQSSSLAAEDSPSVDLGVKRLYIRTGSYKGNVVAIKAISSTKNVNFTKNICKELKQMTSIRHENVVSFMGVSVDYGSVSILTAYCARGSLEDVLKLDFKLDTFFIASLVTDLIKGMTFLHDSEIVSHGNLKSSNCLVDSRWVLQITDFGLHELKASSPEARTKTTCDNRRLLWRAPELLRNSNSLPRGTQKGDVFSFGIILYEIFGRQGPWGDLLDTMSTKGIIERVAHPEWFFYKFFRPSVSQLDCNEYIIRCMEDCWQETPELRPNFKSIRGRLKEMEAGLKPNIFDSFMTMNEKYTHNLEGLVQERTDQLVEEKKKTEALLHRVLPKSVVESLKRGEPVKAESFDSVTIYFSDIVGFTSLSAASTPLQVVGLLNELYTLFDSILENYDAYKVETVGDAYMVASGLPIRNRDHHAAEIASLALHLLSEIRNFHIRHRPGETLKLRIGIHSGPCVAGVVGLKMPRYCLFGDTVNTASRMESTGQALRIHISRATKELLDRLGGFITEERGMTSIRGKGEMMTYWLVGEEAGRTRRTRRLSTVEVDVPVPPSTLQSTIDAHQSAAHEVPHYLSDKVHALSELNPIDESLTMMSHQELNNDVHISVDGRH</sequence>
<dbReference type="OMA" id="KHYHYEY"/>
<evidence type="ECO:0000256" key="13">
    <source>
        <dbReference type="ARBA" id="ARBA00023293"/>
    </source>
</evidence>
<keyword evidence="13 15" id="KW-0141">cGMP biosynthesis</keyword>
<dbReference type="PROSITE" id="PS50011">
    <property type="entry name" value="PROTEIN_KINASE_DOM"/>
    <property type="match status" value="1"/>
</dbReference>
<dbReference type="GO" id="GO:0005886">
    <property type="term" value="C:plasma membrane"/>
    <property type="evidence" value="ECO:0000318"/>
    <property type="project" value="GO_Central"/>
</dbReference>
<dbReference type="HOGENOM" id="CLU_001072_1_2_1"/>
<evidence type="ECO:0000256" key="8">
    <source>
        <dbReference type="ARBA" id="ARBA00023134"/>
    </source>
</evidence>
<evidence type="ECO:0000256" key="9">
    <source>
        <dbReference type="ARBA" id="ARBA00023136"/>
    </source>
</evidence>
<evidence type="ECO:0000256" key="4">
    <source>
        <dbReference type="ARBA" id="ARBA00022692"/>
    </source>
</evidence>
<dbReference type="CDD" id="cd07302">
    <property type="entry name" value="CHD"/>
    <property type="match status" value="1"/>
</dbReference>
<dbReference type="STRING" id="6669.E9HFG1"/>
<comment type="similarity">
    <text evidence="14">Belongs to the adenylyl cyclase class-4/guanylyl cyclase family.</text>
</comment>
<dbReference type="GO" id="GO:0006182">
    <property type="term" value="P:cGMP biosynthetic process"/>
    <property type="evidence" value="ECO:0000318"/>
    <property type="project" value="GO_Central"/>
</dbReference>
<dbReference type="InterPro" id="IPR028082">
    <property type="entry name" value="Peripla_BP_I"/>
</dbReference>
<dbReference type="AlphaFoldDB" id="E9HFG1"/>
<dbReference type="PROSITE" id="PS00452">
    <property type="entry name" value="GUANYLATE_CYCLASE_1"/>
    <property type="match status" value="1"/>
</dbReference>
<comment type="subcellular location">
    <subcellularLocation>
        <location evidence="2">Membrane</location>
        <topology evidence="2">Single-pass type I membrane protein</topology>
    </subcellularLocation>
</comment>
<dbReference type="FunCoup" id="E9HFG1">
    <property type="interactions" value="69"/>
</dbReference>
<evidence type="ECO:0000256" key="15">
    <source>
        <dbReference type="RuleBase" id="RU003431"/>
    </source>
</evidence>
<dbReference type="KEGG" id="dpx:DAPPUDRAFT_62171"/>
<keyword evidence="8" id="KW-0342">GTP-binding</keyword>
<dbReference type="PhylomeDB" id="E9HFG1"/>
<dbReference type="InterPro" id="IPR029787">
    <property type="entry name" value="Nucleotide_cyclase"/>
</dbReference>
<reference evidence="18 19" key="1">
    <citation type="journal article" date="2011" name="Science">
        <title>The ecoresponsive genome of Daphnia pulex.</title>
        <authorList>
            <person name="Colbourne J.K."/>
            <person name="Pfrender M.E."/>
            <person name="Gilbert D."/>
            <person name="Thomas W.K."/>
            <person name="Tucker A."/>
            <person name="Oakley T.H."/>
            <person name="Tokishita S."/>
            <person name="Aerts A."/>
            <person name="Arnold G.J."/>
            <person name="Basu M.K."/>
            <person name="Bauer D.J."/>
            <person name="Caceres C.E."/>
            <person name="Carmel L."/>
            <person name="Casola C."/>
            <person name="Choi J.H."/>
            <person name="Detter J.C."/>
            <person name="Dong Q."/>
            <person name="Dusheyko S."/>
            <person name="Eads B.D."/>
            <person name="Frohlich T."/>
            <person name="Geiler-Samerotte K.A."/>
            <person name="Gerlach D."/>
            <person name="Hatcher P."/>
            <person name="Jogdeo S."/>
            <person name="Krijgsveld J."/>
            <person name="Kriventseva E.V."/>
            <person name="Kultz D."/>
            <person name="Laforsch C."/>
            <person name="Lindquist E."/>
            <person name="Lopez J."/>
            <person name="Manak J.R."/>
            <person name="Muller J."/>
            <person name="Pangilinan J."/>
            <person name="Patwardhan R.P."/>
            <person name="Pitluck S."/>
            <person name="Pritham E.J."/>
            <person name="Rechtsteiner A."/>
            <person name="Rho M."/>
            <person name="Rogozin I.B."/>
            <person name="Sakarya O."/>
            <person name="Salamov A."/>
            <person name="Schaack S."/>
            <person name="Shapiro H."/>
            <person name="Shiga Y."/>
            <person name="Skalitzky C."/>
            <person name="Smith Z."/>
            <person name="Souvorov A."/>
            <person name="Sung W."/>
            <person name="Tang Z."/>
            <person name="Tsuchiya D."/>
            <person name="Tu H."/>
            <person name="Vos H."/>
            <person name="Wang M."/>
            <person name="Wolf Y.I."/>
            <person name="Yamagata H."/>
            <person name="Yamada T."/>
            <person name="Ye Y."/>
            <person name="Shaw J.R."/>
            <person name="Andrews J."/>
            <person name="Crease T.J."/>
            <person name="Tang H."/>
            <person name="Lucas S.M."/>
            <person name="Robertson H.M."/>
            <person name="Bork P."/>
            <person name="Koonin E.V."/>
            <person name="Zdobnov E.M."/>
            <person name="Grigoriev I.V."/>
            <person name="Lynch M."/>
            <person name="Boore J.L."/>
        </authorList>
    </citation>
    <scope>NUCLEOTIDE SEQUENCE [LARGE SCALE GENOMIC DNA]</scope>
</reference>
<dbReference type="Gene3D" id="1.10.510.10">
    <property type="entry name" value="Transferase(Phosphotransferase) domain 1"/>
    <property type="match status" value="1"/>
</dbReference>
<name>E9HFG1_DAPPU</name>
<keyword evidence="11" id="KW-0325">Glycoprotein</keyword>
<dbReference type="OrthoDB" id="1890790at2759"/>
<dbReference type="GO" id="GO:0001653">
    <property type="term" value="F:peptide receptor activity"/>
    <property type="evidence" value="ECO:0000318"/>
    <property type="project" value="GO_Central"/>
</dbReference>
<dbReference type="InterPro" id="IPR050401">
    <property type="entry name" value="Cyclic_nucleotide_synthase"/>
</dbReference>
<dbReference type="InterPro" id="IPR001828">
    <property type="entry name" value="ANF_lig-bd_rcpt"/>
</dbReference>
<protein>
    <recommendedName>
        <fullName evidence="3 15">Guanylate cyclase</fullName>
        <ecNumber evidence="3 15">4.6.1.2</ecNumber>
    </recommendedName>
</protein>
<evidence type="ECO:0000259" key="17">
    <source>
        <dbReference type="PROSITE" id="PS50125"/>
    </source>
</evidence>
<dbReference type="Pfam" id="PF07714">
    <property type="entry name" value="PK_Tyr_Ser-Thr"/>
    <property type="match status" value="1"/>
</dbReference>